<evidence type="ECO:0000313" key="4">
    <source>
        <dbReference type="Proteomes" id="UP001208692"/>
    </source>
</evidence>
<keyword evidence="4" id="KW-1185">Reference proteome</keyword>
<reference evidence="1 4" key="1">
    <citation type="submission" date="2021-11" db="EMBL/GenBank/DDBJ databases">
        <title>Draft genome sequence of Capnocytophaga sp. strain KC07075 isolated from cat oral cavity.</title>
        <authorList>
            <person name="Suzuki M."/>
            <person name="Imaoka K."/>
            <person name="Kimura M."/>
            <person name="Morikawa S."/>
            <person name="Maeda K."/>
        </authorList>
    </citation>
    <scope>NUCLEOTIDE SEQUENCE</scope>
    <source>
        <strain evidence="1">KC07075</strain>
        <strain evidence="2 4">KC07079</strain>
    </source>
</reference>
<name>A0AAV5AVJ3_9FLAO</name>
<gene>
    <name evidence="1" type="ORF">RCZ15_15320</name>
    <name evidence="2" type="ORF">RCZ16_19260</name>
</gene>
<evidence type="ECO:0000313" key="2">
    <source>
        <dbReference type="EMBL" id="GJM53610.1"/>
    </source>
</evidence>
<evidence type="ECO:0008006" key="5">
    <source>
        <dbReference type="Google" id="ProtNLM"/>
    </source>
</evidence>
<dbReference type="RefSeq" id="WP_264845668.1">
    <property type="nucleotide sequence ID" value="NZ_BPMA01000014.1"/>
</dbReference>
<dbReference type="EMBL" id="BQKB01000042">
    <property type="protein sequence ID" value="GJM53610.1"/>
    <property type="molecule type" value="Genomic_DNA"/>
</dbReference>
<sequence>MDSNLFNNYVKAMHQEVPGFISITVVSTNDGNAIAYEAASNVDNRLSSAFQVEILRQATKALGYVENLNDKNIDRIEIALKEQIHVLFSSSNRQFLVHLILDEANYNIAITKMLHAKLFKAVEESYAAAPATGASVEEGQQPAVRRRLFF</sequence>
<dbReference type="Proteomes" id="UP001208692">
    <property type="component" value="Unassembled WGS sequence"/>
</dbReference>
<comment type="caution">
    <text evidence="1">The sequence shown here is derived from an EMBL/GenBank/DDBJ whole genome shotgun (WGS) entry which is preliminary data.</text>
</comment>
<evidence type="ECO:0000313" key="1">
    <source>
        <dbReference type="EMBL" id="GJM50559.1"/>
    </source>
</evidence>
<dbReference type="AlphaFoldDB" id="A0AAV5AVJ3"/>
<evidence type="ECO:0000313" key="3">
    <source>
        <dbReference type="Proteomes" id="UP001207736"/>
    </source>
</evidence>
<proteinExistence type="predicted"/>
<organism evidence="1 3">
    <name type="scientific">Capnocytophaga catalasegens</name>
    <dbReference type="NCBI Taxonomy" id="1004260"/>
    <lineage>
        <taxon>Bacteria</taxon>
        <taxon>Pseudomonadati</taxon>
        <taxon>Bacteroidota</taxon>
        <taxon>Flavobacteriia</taxon>
        <taxon>Flavobacteriales</taxon>
        <taxon>Flavobacteriaceae</taxon>
        <taxon>Capnocytophaga</taxon>
    </lineage>
</organism>
<protein>
    <recommendedName>
        <fullName evidence="5">Roadblock/LAMTOR2 domain-containing protein</fullName>
    </recommendedName>
</protein>
<accession>A0AAV5AVJ3</accession>
<dbReference type="Proteomes" id="UP001207736">
    <property type="component" value="Unassembled WGS sequence"/>
</dbReference>
<dbReference type="EMBL" id="BQKA01000030">
    <property type="protein sequence ID" value="GJM50559.1"/>
    <property type="molecule type" value="Genomic_DNA"/>
</dbReference>